<feature type="region of interest" description="Disordered" evidence="1">
    <location>
        <begin position="60"/>
        <end position="82"/>
    </location>
</feature>
<sequence length="82" mass="8568">MMFLKLKSWKKTCIFKEASIFVGGRLQESFNLQGWSTWSTSGVGKSTLGVGESTLGVGESTLGVGESTLGVGESSSSGENSL</sequence>
<organism evidence="2 3">
    <name type="scientific">Cucumis melo var. makuwa</name>
    <name type="common">Oriental melon</name>
    <dbReference type="NCBI Taxonomy" id="1194695"/>
    <lineage>
        <taxon>Eukaryota</taxon>
        <taxon>Viridiplantae</taxon>
        <taxon>Streptophyta</taxon>
        <taxon>Embryophyta</taxon>
        <taxon>Tracheophyta</taxon>
        <taxon>Spermatophyta</taxon>
        <taxon>Magnoliopsida</taxon>
        <taxon>eudicotyledons</taxon>
        <taxon>Gunneridae</taxon>
        <taxon>Pentapetalae</taxon>
        <taxon>rosids</taxon>
        <taxon>fabids</taxon>
        <taxon>Cucurbitales</taxon>
        <taxon>Cucurbitaceae</taxon>
        <taxon>Benincaseae</taxon>
        <taxon>Cucumis</taxon>
    </lineage>
</organism>
<reference evidence="2 3" key="1">
    <citation type="submission" date="2019-08" db="EMBL/GenBank/DDBJ databases">
        <title>Draft genome sequences of two oriental melons (Cucumis melo L. var makuwa).</title>
        <authorList>
            <person name="Kwon S.-Y."/>
        </authorList>
    </citation>
    <scope>NUCLEOTIDE SEQUENCE [LARGE SCALE GENOMIC DNA]</scope>
    <source>
        <strain evidence="3">cv. Chang Bougi</strain>
        <tissue evidence="2">Leaf</tissue>
    </source>
</reference>
<evidence type="ECO:0000256" key="1">
    <source>
        <dbReference type="SAM" id="MobiDB-lite"/>
    </source>
</evidence>
<accession>A0A5D3BTM9</accession>
<feature type="compositionally biased region" description="Low complexity" evidence="1">
    <location>
        <begin position="61"/>
        <end position="82"/>
    </location>
</feature>
<dbReference type="AlphaFoldDB" id="A0A5D3BTM9"/>
<gene>
    <name evidence="2" type="ORF">E5676_scaffold1738G001120</name>
</gene>
<proteinExistence type="predicted"/>
<name>A0A5D3BTM9_CUCMM</name>
<protein>
    <submittedName>
        <fullName evidence="2">Uncharacterized protein</fullName>
    </submittedName>
</protein>
<evidence type="ECO:0000313" key="2">
    <source>
        <dbReference type="EMBL" id="TYK02480.1"/>
    </source>
</evidence>
<comment type="caution">
    <text evidence="2">The sequence shown here is derived from an EMBL/GenBank/DDBJ whole genome shotgun (WGS) entry which is preliminary data.</text>
</comment>
<dbReference type="Proteomes" id="UP000321947">
    <property type="component" value="Unassembled WGS sequence"/>
</dbReference>
<evidence type="ECO:0000313" key="3">
    <source>
        <dbReference type="Proteomes" id="UP000321947"/>
    </source>
</evidence>
<dbReference type="EMBL" id="SSTD01015597">
    <property type="protein sequence ID" value="TYK02480.1"/>
    <property type="molecule type" value="Genomic_DNA"/>
</dbReference>